<keyword evidence="1" id="KW-0479">Metal-binding</keyword>
<dbReference type="InterPro" id="IPR000923">
    <property type="entry name" value="BlueCu_1"/>
</dbReference>
<keyword evidence="5" id="KW-1185">Reference proteome</keyword>
<dbReference type="SUPFAM" id="SSF49503">
    <property type="entry name" value="Cupredoxins"/>
    <property type="match status" value="1"/>
</dbReference>
<accession>A0A239IJR4</accession>
<evidence type="ECO:0000313" key="5">
    <source>
        <dbReference type="Proteomes" id="UP000198386"/>
    </source>
</evidence>
<proteinExistence type="predicted"/>
<gene>
    <name evidence="4" type="ORF">SAMN04488107_4360</name>
</gene>
<sequence length="136" mass="14140">MVAAAVVLLAGCGSGNGGAPAATSSADPSLGTVTLAEDGVQEVTIETPDDYVFVPDAFAVDPGRVRLTVTSTAEQMTHNLRFRPDAGPEEITEEIPLLAPGESRTIEFEVTAPGEHPFDCTFHVQLGQSGVMTVRG</sequence>
<reference evidence="5" key="1">
    <citation type="submission" date="2017-06" db="EMBL/GenBank/DDBJ databases">
        <authorList>
            <person name="Varghese N."/>
            <person name="Submissions S."/>
        </authorList>
    </citation>
    <scope>NUCLEOTIDE SEQUENCE [LARGE SCALE GENOMIC DNA]</scope>
    <source>
        <strain evidence="5">DSM 45423</strain>
    </source>
</reference>
<dbReference type="Pfam" id="PF00127">
    <property type="entry name" value="Copper-bind"/>
    <property type="match status" value="1"/>
</dbReference>
<keyword evidence="2" id="KW-0186">Copper</keyword>
<evidence type="ECO:0000256" key="1">
    <source>
        <dbReference type="ARBA" id="ARBA00022723"/>
    </source>
</evidence>
<dbReference type="AlphaFoldDB" id="A0A239IJR4"/>
<dbReference type="GO" id="GO:0005507">
    <property type="term" value="F:copper ion binding"/>
    <property type="evidence" value="ECO:0007669"/>
    <property type="project" value="InterPro"/>
</dbReference>
<name>A0A239IJR4_9ACTN</name>
<evidence type="ECO:0000256" key="2">
    <source>
        <dbReference type="ARBA" id="ARBA00023008"/>
    </source>
</evidence>
<evidence type="ECO:0000259" key="3">
    <source>
        <dbReference type="Pfam" id="PF00127"/>
    </source>
</evidence>
<organism evidence="4 5">
    <name type="scientific">Geodermatophilus saharensis</name>
    <dbReference type="NCBI Taxonomy" id="1137994"/>
    <lineage>
        <taxon>Bacteria</taxon>
        <taxon>Bacillati</taxon>
        <taxon>Actinomycetota</taxon>
        <taxon>Actinomycetes</taxon>
        <taxon>Geodermatophilales</taxon>
        <taxon>Geodermatophilaceae</taxon>
        <taxon>Geodermatophilus</taxon>
    </lineage>
</organism>
<dbReference type="InterPro" id="IPR008972">
    <property type="entry name" value="Cupredoxin"/>
</dbReference>
<protein>
    <submittedName>
        <fullName evidence="4">Plastocyanin</fullName>
    </submittedName>
</protein>
<dbReference type="Gene3D" id="2.60.40.420">
    <property type="entry name" value="Cupredoxins - blue copper proteins"/>
    <property type="match status" value="1"/>
</dbReference>
<evidence type="ECO:0000313" key="4">
    <source>
        <dbReference type="EMBL" id="SNS93652.1"/>
    </source>
</evidence>
<dbReference type="RefSeq" id="WP_245817613.1">
    <property type="nucleotide sequence ID" value="NZ_FZOH01000011.1"/>
</dbReference>
<dbReference type="GO" id="GO:0009055">
    <property type="term" value="F:electron transfer activity"/>
    <property type="evidence" value="ECO:0007669"/>
    <property type="project" value="InterPro"/>
</dbReference>
<feature type="domain" description="Blue (type 1) copper" evidence="3">
    <location>
        <begin position="48"/>
        <end position="134"/>
    </location>
</feature>
<dbReference type="Proteomes" id="UP000198386">
    <property type="component" value="Unassembled WGS sequence"/>
</dbReference>
<dbReference type="EMBL" id="FZOH01000011">
    <property type="protein sequence ID" value="SNS93652.1"/>
    <property type="molecule type" value="Genomic_DNA"/>
</dbReference>